<dbReference type="GO" id="GO:0006979">
    <property type="term" value="P:response to oxidative stress"/>
    <property type="evidence" value="ECO:0007669"/>
    <property type="project" value="InterPro"/>
</dbReference>
<dbReference type="InterPro" id="IPR009061">
    <property type="entry name" value="DNA-bd_dom_put_sf"/>
</dbReference>
<geneLocation type="plasmid" evidence="7 8">
    <name>unnamed5</name>
</geneLocation>
<dbReference type="KEGG" id="pxi:J5O05_19205"/>
<keyword evidence="2" id="KW-0001">2Fe-2S</keyword>
<keyword evidence="8" id="KW-1185">Reference proteome</keyword>
<dbReference type="InterPro" id="IPR047057">
    <property type="entry name" value="MerR_fam"/>
</dbReference>
<dbReference type="Pfam" id="PF13411">
    <property type="entry name" value="MerR_1"/>
    <property type="match status" value="1"/>
</dbReference>
<feature type="domain" description="HTH merR-type" evidence="6">
    <location>
        <begin position="10"/>
        <end position="78"/>
    </location>
</feature>
<keyword evidence="3" id="KW-0408">Iron</keyword>
<dbReference type="AlphaFoldDB" id="A0A975HMY3"/>
<dbReference type="PANTHER" id="PTHR30204">
    <property type="entry name" value="REDOX-CYCLING DRUG-SENSING TRANSCRIPTIONAL ACTIVATOR SOXR"/>
    <property type="match status" value="1"/>
</dbReference>
<organism evidence="7 8">
    <name type="scientific">Pseudoalteromonas xiamenensis</name>
    <dbReference type="NCBI Taxonomy" id="882626"/>
    <lineage>
        <taxon>Bacteria</taxon>
        <taxon>Pseudomonadati</taxon>
        <taxon>Pseudomonadota</taxon>
        <taxon>Gammaproteobacteria</taxon>
        <taxon>Alteromonadales</taxon>
        <taxon>Pseudoalteromonadaceae</taxon>
        <taxon>Pseudoalteromonas</taxon>
    </lineage>
</organism>
<evidence type="ECO:0000256" key="4">
    <source>
        <dbReference type="ARBA" id="ARBA00023014"/>
    </source>
</evidence>
<dbReference type="PROSITE" id="PS50937">
    <property type="entry name" value="HTH_MERR_2"/>
    <property type="match status" value="1"/>
</dbReference>
<dbReference type="GO" id="GO:0003700">
    <property type="term" value="F:DNA-binding transcription factor activity"/>
    <property type="evidence" value="ECO:0007669"/>
    <property type="project" value="InterPro"/>
</dbReference>
<keyword evidence="5" id="KW-0238">DNA-binding</keyword>
<reference evidence="7" key="1">
    <citation type="submission" date="2021-03" db="EMBL/GenBank/DDBJ databases">
        <title>Complete Genome of Pseudoalteromonas xiamenensis STKMTI.2, a new potential marine bacterium producing anti-Vibrio compounds.</title>
        <authorList>
            <person name="Handayani D.P."/>
            <person name="Isnansetyo A."/>
            <person name="Istiqomah I."/>
            <person name="Jumina J."/>
        </authorList>
    </citation>
    <scope>NUCLEOTIDE SEQUENCE</scope>
    <source>
        <strain evidence="7">STKMTI.2</strain>
        <plasmid evidence="7">unnamed5</plasmid>
    </source>
</reference>
<dbReference type="PANTHER" id="PTHR30204:SF0">
    <property type="entry name" value="REDOX-SENSITIVE TRANSCRIPTIONAL ACTIVATOR SOXR"/>
    <property type="match status" value="1"/>
</dbReference>
<dbReference type="SUPFAM" id="SSF46955">
    <property type="entry name" value="Putative DNA-binding domain"/>
    <property type="match status" value="1"/>
</dbReference>
<evidence type="ECO:0000256" key="3">
    <source>
        <dbReference type="ARBA" id="ARBA00023004"/>
    </source>
</evidence>
<dbReference type="CDD" id="cd01110">
    <property type="entry name" value="HTH_SoxR"/>
    <property type="match status" value="1"/>
</dbReference>
<keyword evidence="7" id="KW-0614">Plasmid</keyword>
<dbReference type="Proteomes" id="UP000664904">
    <property type="component" value="Plasmid unnamed5"/>
</dbReference>
<evidence type="ECO:0000259" key="6">
    <source>
        <dbReference type="PROSITE" id="PS50937"/>
    </source>
</evidence>
<gene>
    <name evidence="7" type="primary">soxR</name>
    <name evidence="7" type="ORF">J5O05_19205</name>
</gene>
<keyword evidence="2" id="KW-0479">Metal-binding</keyword>
<evidence type="ECO:0000313" key="8">
    <source>
        <dbReference type="Proteomes" id="UP000664904"/>
    </source>
</evidence>
<evidence type="ECO:0000256" key="1">
    <source>
        <dbReference type="ARBA" id="ARBA00014474"/>
    </source>
</evidence>
<dbReference type="EMBL" id="CP072135">
    <property type="protein sequence ID" value="QTH73601.1"/>
    <property type="molecule type" value="Genomic_DNA"/>
</dbReference>
<accession>A0A975HMY3</accession>
<dbReference type="PRINTS" id="PR00040">
    <property type="entry name" value="HTHMERR"/>
</dbReference>
<dbReference type="NCBIfam" id="TIGR01950">
    <property type="entry name" value="SoxR"/>
    <property type="match status" value="1"/>
</dbReference>
<evidence type="ECO:0000256" key="5">
    <source>
        <dbReference type="ARBA" id="ARBA00023125"/>
    </source>
</evidence>
<evidence type="ECO:0000313" key="7">
    <source>
        <dbReference type="EMBL" id="QTH73601.1"/>
    </source>
</evidence>
<evidence type="ECO:0000256" key="2">
    <source>
        <dbReference type="ARBA" id="ARBA00022714"/>
    </source>
</evidence>
<dbReference type="SMART" id="SM00422">
    <property type="entry name" value="HTH_MERR"/>
    <property type="match status" value="1"/>
</dbReference>
<dbReference type="RefSeq" id="WP_208845213.1">
    <property type="nucleotide sequence ID" value="NZ_CP072135.1"/>
</dbReference>
<protein>
    <recommendedName>
        <fullName evidence="1">Redox-sensitive transcriptional activator SoxR</fullName>
    </recommendedName>
</protein>
<dbReference type="GO" id="GO:0051537">
    <property type="term" value="F:2 iron, 2 sulfur cluster binding"/>
    <property type="evidence" value="ECO:0007669"/>
    <property type="project" value="UniProtKB-KW"/>
</dbReference>
<dbReference type="GO" id="GO:0003677">
    <property type="term" value="F:DNA binding"/>
    <property type="evidence" value="ECO:0007669"/>
    <property type="project" value="UniProtKB-KW"/>
</dbReference>
<sequence length="172" mass="19141">MSDKPILEANLSVGQVAKRAAVAVSALHFYEQKGLIRSWRNSGNQRRYKPDVLRRVAVIKAAQKMGITLEEIKITLSTLPENRTPTKKDWALMSTKWQAQLDERIAYMQRVRDLVDGCIGCGCLSMTSCPMYNPDDIMATAGDGAIYLEAPDKALATKLCYDSENKIGTNNK</sequence>
<proteinExistence type="predicted"/>
<keyword evidence="4" id="KW-0411">Iron-sulfur</keyword>
<dbReference type="InterPro" id="IPR000551">
    <property type="entry name" value="MerR-type_HTH_dom"/>
</dbReference>
<dbReference type="InterPro" id="IPR010211">
    <property type="entry name" value="Redox-sen_tscrpt-act_SoxR"/>
</dbReference>
<name>A0A975HMY3_9GAMM</name>
<dbReference type="Gene3D" id="1.10.1660.10">
    <property type="match status" value="1"/>
</dbReference>